<dbReference type="PANTHER" id="PTHR12684">
    <property type="entry name" value="PUTATIVE PHOSPHOTRANSFERASE"/>
    <property type="match status" value="1"/>
</dbReference>
<reference evidence="7 8" key="1">
    <citation type="submission" date="2016-07" db="EMBL/GenBank/DDBJ databases">
        <title>Pervasive Adenine N6-methylation of Active Genes in Fungi.</title>
        <authorList>
            <consortium name="DOE Joint Genome Institute"/>
            <person name="Mondo S.J."/>
            <person name="Dannebaum R.O."/>
            <person name="Kuo R.C."/>
            <person name="Labutti K."/>
            <person name="Haridas S."/>
            <person name="Kuo A."/>
            <person name="Salamov A."/>
            <person name="Ahrendt S.R."/>
            <person name="Lipzen A."/>
            <person name="Sullivan W."/>
            <person name="Andreopoulos W.B."/>
            <person name="Clum A."/>
            <person name="Lindquist E."/>
            <person name="Daum C."/>
            <person name="Ramamoorthy G.K."/>
            <person name="Gryganskyi A."/>
            <person name="Culley D."/>
            <person name="Magnuson J.K."/>
            <person name="James T.Y."/>
            <person name="O'Malley M.A."/>
            <person name="Stajich J.E."/>
            <person name="Spatafora J.W."/>
            <person name="Visel A."/>
            <person name="Grigoriev I.V."/>
        </authorList>
    </citation>
    <scope>NUCLEOTIDE SEQUENCE [LARGE SCALE GENOMIC DNA]</scope>
    <source>
        <strain evidence="7 8">NRRL 3301</strain>
    </source>
</reference>
<dbReference type="InterPro" id="IPR042080">
    <property type="entry name" value="RNA_2'-PTrans_N"/>
</dbReference>
<dbReference type="Gene3D" id="3.20.170.30">
    <property type="match status" value="1"/>
</dbReference>
<keyword evidence="5" id="KW-0520">NAD</keyword>
<organism evidence="7 8">
    <name type="scientific">Hesseltinella vesiculosa</name>
    <dbReference type="NCBI Taxonomy" id="101127"/>
    <lineage>
        <taxon>Eukaryota</taxon>
        <taxon>Fungi</taxon>
        <taxon>Fungi incertae sedis</taxon>
        <taxon>Mucoromycota</taxon>
        <taxon>Mucoromycotina</taxon>
        <taxon>Mucoromycetes</taxon>
        <taxon>Mucorales</taxon>
        <taxon>Cunninghamellaceae</taxon>
        <taxon>Hesseltinella</taxon>
    </lineage>
</organism>
<dbReference type="InterPro" id="IPR002745">
    <property type="entry name" value="Ptrans_KptA/Tpt1"/>
</dbReference>
<proteinExistence type="inferred from homology"/>
<dbReference type="InterPro" id="IPR042081">
    <property type="entry name" value="RNA_2'-PTrans_C"/>
</dbReference>
<protein>
    <recommendedName>
        <fullName evidence="3">2'-phosphotransferase</fullName>
        <ecNumber evidence="3">2.7.1.160</ecNumber>
    </recommendedName>
</protein>
<dbReference type="GO" id="GO:0000215">
    <property type="term" value="F:tRNA 2'-phosphotransferase activity"/>
    <property type="evidence" value="ECO:0007669"/>
    <property type="project" value="UniProtKB-EC"/>
</dbReference>
<evidence type="ECO:0000256" key="2">
    <source>
        <dbReference type="ARBA" id="ARBA00009836"/>
    </source>
</evidence>
<dbReference type="STRING" id="101127.A0A1X2GF74"/>
<keyword evidence="4 7" id="KW-0808">Transferase</keyword>
<evidence type="ECO:0000256" key="5">
    <source>
        <dbReference type="ARBA" id="ARBA00023027"/>
    </source>
</evidence>
<evidence type="ECO:0000256" key="3">
    <source>
        <dbReference type="ARBA" id="ARBA00012007"/>
    </source>
</evidence>
<dbReference type="Gene3D" id="1.10.10.970">
    <property type="entry name" value="RNA 2'-phosphotransferase, Tpt1/KptA family, N-terminal domain"/>
    <property type="match status" value="1"/>
</dbReference>
<comment type="catalytic activity">
    <reaction evidence="6">
        <text>2'-phospho-[ligated tRNA] + NAD(+) = mature tRNA + ADP-alpha-D-ribose 1'',2''-cyclic phosphate + nicotinamide</text>
        <dbReference type="Rhea" id="RHEA:23324"/>
        <dbReference type="Rhea" id="RHEA-COMP:11106"/>
        <dbReference type="Rhea" id="RHEA-COMP:11107"/>
        <dbReference type="ChEBI" id="CHEBI:17154"/>
        <dbReference type="ChEBI" id="CHEBI:57540"/>
        <dbReference type="ChEBI" id="CHEBI:76596"/>
        <dbReference type="ChEBI" id="CHEBI:82883"/>
        <dbReference type="ChEBI" id="CHEBI:85027"/>
        <dbReference type="EC" id="2.7.1.160"/>
    </reaction>
</comment>
<evidence type="ECO:0000256" key="6">
    <source>
        <dbReference type="ARBA" id="ARBA00047949"/>
    </source>
</evidence>
<dbReference type="EMBL" id="MCGT01000018">
    <property type="protein sequence ID" value="ORX52390.1"/>
    <property type="molecule type" value="Genomic_DNA"/>
</dbReference>
<dbReference type="Proteomes" id="UP000242146">
    <property type="component" value="Unassembled WGS sequence"/>
</dbReference>
<evidence type="ECO:0000256" key="4">
    <source>
        <dbReference type="ARBA" id="ARBA00022679"/>
    </source>
</evidence>
<dbReference type="FunFam" id="3.20.170.30:FF:000002">
    <property type="entry name" value="Phosphotransferase, putative"/>
    <property type="match status" value="1"/>
</dbReference>
<comment type="similarity">
    <text evidence="2">Belongs to the KptA/TPT1 family.</text>
</comment>
<dbReference type="Pfam" id="PF01885">
    <property type="entry name" value="PTS_2-RNA"/>
    <property type="match status" value="1"/>
</dbReference>
<evidence type="ECO:0000256" key="1">
    <source>
        <dbReference type="ARBA" id="ARBA00003343"/>
    </source>
</evidence>
<evidence type="ECO:0000313" key="7">
    <source>
        <dbReference type="EMBL" id="ORX52390.1"/>
    </source>
</evidence>
<comment type="caution">
    <text evidence="7">The sequence shown here is derived from an EMBL/GenBank/DDBJ whole genome shotgun (WGS) entry which is preliminary data.</text>
</comment>
<name>A0A1X2GF74_9FUNG</name>
<dbReference type="OrthoDB" id="419694at2759"/>
<dbReference type="SUPFAM" id="SSF56399">
    <property type="entry name" value="ADP-ribosylation"/>
    <property type="match status" value="1"/>
</dbReference>
<evidence type="ECO:0000313" key="8">
    <source>
        <dbReference type="Proteomes" id="UP000242146"/>
    </source>
</evidence>
<sequence length="203" mass="22702">MDKKEEVRLSKLISYILRHGAVKEKLELLPDGYIRVDDLLARPKLKGVSLAMMQHLVDNNDKQRFAMIKDEQGQWLIRANQGHSLRQVHVDMEPLTTALATVIHGTTLDKWVKIQATGGLSRMNRNHIHCAAGLPEDAEVKSGIRASCNVLIYIDMTKALQDGIQFYRSSNGVILTDGVQGKLALAYFSKVVDRQGNPIDTTK</sequence>
<accession>A0A1X2GF74</accession>
<dbReference type="AlphaFoldDB" id="A0A1X2GF74"/>
<dbReference type="EC" id="2.7.1.160" evidence="3"/>
<keyword evidence="8" id="KW-1185">Reference proteome</keyword>
<gene>
    <name evidence="7" type="ORF">DM01DRAFT_1061164</name>
</gene>
<comment type="function">
    <text evidence="1">Catalyzes the last step of tRNA splicing, the transfer of the splice junction 2'-phosphate from ligated tRNA to NAD to produce ADP-ribose 1''-2'' cyclic phosphate.</text>
</comment>
<dbReference type="PANTHER" id="PTHR12684:SF2">
    <property type="entry name" value="TRNA 2'-PHOSPHOTRANSFERASE 1"/>
    <property type="match status" value="1"/>
</dbReference>
<dbReference type="GO" id="GO:0006388">
    <property type="term" value="P:tRNA splicing, via endonucleolytic cleavage and ligation"/>
    <property type="evidence" value="ECO:0007669"/>
    <property type="project" value="TreeGrafter"/>
</dbReference>